<keyword evidence="1" id="KW-0479">Metal-binding</keyword>
<organism evidence="4 5">
    <name type="scientific">Plectosphaerella plurivora</name>
    <dbReference type="NCBI Taxonomy" id="936078"/>
    <lineage>
        <taxon>Eukaryota</taxon>
        <taxon>Fungi</taxon>
        <taxon>Dikarya</taxon>
        <taxon>Ascomycota</taxon>
        <taxon>Pezizomycotina</taxon>
        <taxon>Sordariomycetes</taxon>
        <taxon>Hypocreomycetidae</taxon>
        <taxon>Glomerellales</taxon>
        <taxon>Plectosphaerellaceae</taxon>
        <taxon>Plectosphaerella</taxon>
    </lineage>
</organism>
<evidence type="ECO:0000259" key="3">
    <source>
        <dbReference type="PROSITE" id="PS50157"/>
    </source>
</evidence>
<evidence type="ECO:0000256" key="1">
    <source>
        <dbReference type="PROSITE-ProRule" id="PRU00042"/>
    </source>
</evidence>
<dbReference type="InterPro" id="IPR013087">
    <property type="entry name" value="Znf_C2H2_type"/>
</dbReference>
<comment type="caution">
    <text evidence="4">The sequence shown here is derived from an EMBL/GenBank/DDBJ whole genome shotgun (WGS) entry which is preliminary data.</text>
</comment>
<dbReference type="PANTHER" id="PTHR23225">
    <property type="entry name" value="ZINC FINGER PROTEIN"/>
    <property type="match status" value="1"/>
</dbReference>
<gene>
    <name evidence="4" type="ORF">F5X68DRAFT_197720</name>
</gene>
<name>A0A9P8VNC0_9PEZI</name>
<dbReference type="PROSITE" id="PS50157">
    <property type="entry name" value="ZINC_FINGER_C2H2_2"/>
    <property type="match status" value="1"/>
</dbReference>
<evidence type="ECO:0000256" key="2">
    <source>
        <dbReference type="SAM" id="MobiDB-lite"/>
    </source>
</evidence>
<dbReference type="PROSITE" id="PS00028">
    <property type="entry name" value="ZINC_FINGER_C2H2_1"/>
    <property type="match status" value="1"/>
</dbReference>
<feature type="domain" description="C2H2-type" evidence="3">
    <location>
        <begin position="322"/>
        <end position="345"/>
    </location>
</feature>
<reference evidence="4" key="1">
    <citation type="journal article" date="2021" name="Nat. Commun.">
        <title>Genetic determinants of endophytism in the Arabidopsis root mycobiome.</title>
        <authorList>
            <person name="Mesny F."/>
            <person name="Miyauchi S."/>
            <person name="Thiergart T."/>
            <person name="Pickel B."/>
            <person name="Atanasova L."/>
            <person name="Karlsson M."/>
            <person name="Huettel B."/>
            <person name="Barry K.W."/>
            <person name="Haridas S."/>
            <person name="Chen C."/>
            <person name="Bauer D."/>
            <person name="Andreopoulos W."/>
            <person name="Pangilinan J."/>
            <person name="LaButti K."/>
            <person name="Riley R."/>
            <person name="Lipzen A."/>
            <person name="Clum A."/>
            <person name="Drula E."/>
            <person name="Henrissat B."/>
            <person name="Kohler A."/>
            <person name="Grigoriev I.V."/>
            <person name="Martin F.M."/>
            <person name="Hacquard S."/>
        </authorList>
    </citation>
    <scope>NUCLEOTIDE SEQUENCE</scope>
    <source>
        <strain evidence="4">MPI-SDFR-AT-0117</strain>
    </source>
</reference>
<feature type="compositionally biased region" description="Acidic residues" evidence="2">
    <location>
        <begin position="577"/>
        <end position="590"/>
    </location>
</feature>
<dbReference type="GO" id="GO:0003700">
    <property type="term" value="F:DNA-binding transcription factor activity"/>
    <property type="evidence" value="ECO:0007669"/>
    <property type="project" value="InterPro"/>
</dbReference>
<dbReference type="AlphaFoldDB" id="A0A9P8VNC0"/>
<feature type="compositionally biased region" description="Low complexity" evidence="2">
    <location>
        <begin position="280"/>
        <end position="291"/>
    </location>
</feature>
<dbReference type="OrthoDB" id="5388486at2759"/>
<keyword evidence="1" id="KW-0862">Zinc</keyword>
<feature type="compositionally biased region" description="Basic and acidic residues" evidence="2">
    <location>
        <begin position="210"/>
        <end position="232"/>
    </location>
</feature>
<feature type="region of interest" description="Disordered" evidence="2">
    <location>
        <begin position="551"/>
        <end position="590"/>
    </location>
</feature>
<feature type="region of interest" description="Disordered" evidence="2">
    <location>
        <begin position="107"/>
        <end position="154"/>
    </location>
</feature>
<evidence type="ECO:0000313" key="4">
    <source>
        <dbReference type="EMBL" id="KAH6697618.1"/>
    </source>
</evidence>
<feature type="region of interest" description="Disordered" evidence="2">
    <location>
        <begin position="1"/>
        <end position="20"/>
    </location>
</feature>
<feature type="compositionally biased region" description="Basic and acidic residues" evidence="2">
    <location>
        <begin position="257"/>
        <end position="267"/>
    </location>
</feature>
<dbReference type="InterPro" id="IPR039970">
    <property type="entry name" value="TF_Grauzone"/>
</dbReference>
<dbReference type="GO" id="GO:0008270">
    <property type="term" value="F:zinc ion binding"/>
    <property type="evidence" value="ECO:0007669"/>
    <property type="project" value="UniProtKB-KW"/>
</dbReference>
<feature type="region of interest" description="Disordered" evidence="2">
    <location>
        <begin position="172"/>
        <end position="296"/>
    </location>
</feature>
<dbReference type="SMART" id="SM00355">
    <property type="entry name" value="ZnF_C2H2"/>
    <property type="match status" value="3"/>
</dbReference>
<proteinExistence type="predicted"/>
<protein>
    <recommendedName>
        <fullName evidence="3">C2H2-type domain-containing protein</fullName>
    </recommendedName>
</protein>
<keyword evidence="5" id="KW-1185">Reference proteome</keyword>
<dbReference type="Proteomes" id="UP000770015">
    <property type="component" value="Unassembled WGS sequence"/>
</dbReference>
<dbReference type="Gene3D" id="3.30.160.60">
    <property type="entry name" value="Classic Zinc Finger"/>
    <property type="match status" value="1"/>
</dbReference>
<keyword evidence="1" id="KW-0863">Zinc-finger</keyword>
<dbReference type="PANTHER" id="PTHR23225:SF2">
    <property type="entry name" value="AT09679P-RELATED"/>
    <property type="match status" value="1"/>
</dbReference>
<sequence length="590" mass="65618">MSATHLGFHTDRRPLITPVQPGHSYDTDMDMSLANDDFSDTQLMVDPSLQAMDPVTRAPLGWQVYSGSWGQHSKDPSTTYLMLEQAPYFQDQYSSWQNRTEPAYVGHFGRHESPFSQHPTFSSGESLSPPTESDAYPSTPPDTSTSSSFQQSLGFSDPWDGNQILFSEMGHAPEAPSVNPFDVNPSQATAEGSVALSRSPSFGPDYGSKLNDRRPFGSSFEQDRTPRVEAEIRVYTPAESVYPDPDKDADLELEVPQDDKKDEDWTPKRKRRRSSDNKTAAASARPGARSSRTVRHVKKEADLPVAAAAPQRAALKAPAMGPACLICNESFRDEATLSKHRKTKHLRPFTCVFHFAGCQSSFPSKNEWKRHVMTQHLALHYWLCTQGTCGNCAVPTPQSRRSIPGPTGVSSQLPKGAIFNRKDLYTQHVRRMHVPDEHIKANRSKKPTPDWEDQLRDLQAEAEQTRCQLPQFMKCPSTTCTQEFYGANAWDERMEHVAKHLDKASEGTELPLRFGGVGDPTLTLWAEKPEVGVVRRVGEGEWELVNMLRGVIGPSNGNGKGKAARGAAAPRKRRAEEEPEVEEDAEGEED</sequence>
<dbReference type="EMBL" id="JAGSXJ010000001">
    <property type="protein sequence ID" value="KAH6697618.1"/>
    <property type="molecule type" value="Genomic_DNA"/>
</dbReference>
<accession>A0A9P8VNC0</accession>
<feature type="compositionally biased region" description="Polar residues" evidence="2">
    <location>
        <begin position="114"/>
        <end position="131"/>
    </location>
</feature>
<evidence type="ECO:0000313" key="5">
    <source>
        <dbReference type="Proteomes" id="UP000770015"/>
    </source>
</evidence>
<feature type="compositionally biased region" description="Polar residues" evidence="2">
    <location>
        <begin position="184"/>
        <end position="200"/>
    </location>
</feature>